<reference evidence="3" key="2">
    <citation type="submission" date="2022-01" db="EMBL/GenBank/DDBJ databases">
        <authorList>
            <person name="Yamashiro T."/>
            <person name="Shiraishi A."/>
            <person name="Satake H."/>
            <person name="Nakayama K."/>
        </authorList>
    </citation>
    <scope>NUCLEOTIDE SEQUENCE</scope>
</reference>
<name>A0ABQ5BXD3_9ASTR</name>
<evidence type="ECO:0000313" key="4">
    <source>
        <dbReference type="Proteomes" id="UP001151760"/>
    </source>
</evidence>
<dbReference type="Pfam" id="PF13960">
    <property type="entry name" value="DUF4218"/>
    <property type="match status" value="1"/>
</dbReference>
<evidence type="ECO:0000256" key="1">
    <source>
        <dbReference type="SAM" id="MobiDB-lite"/>
    </source>
</evidence>
<evidence type="ECO:0000259" key="2">
    <source>
        <dbReference type="Pfam" id="PF13960"/>
    </source>
</evidence>
<dbReference type="EMBL" id="BQNB010013648">
    <property type="protein sequence ID" value="GJT18586.1"/>
    <property type="molecule type" value="Genomic_DNA"/>
</dbReference>
<dbReference type="Pfam" id="PF02992">
    <property type="entry name" value="Transposase_21"/>
    <property type="match status" value="1"/>
</dbReference>
<keyword evidence="4" id="KW-1185">Reference proteome</keyword>
<sequence length="503" mass="57231">MYLSSVFDLGGLLDYEDSYGKLLSFYFSLVGAFGEGYSEWNLHGEGSTTSSPSRLNNEQEEIFDHDMQGLLNDIFHPTPPQQSIGSGLIGEGEVQMSESNVNTRSGETNGRKKFQSYFLVAEEKMFDQRFPEFASDPRNVRLALASDGFNPFRTMNVAHSICQTNFMLRVLASIHVSNFPGYGNLYWLEAKGKLAFFFMWSFVGCEEMRVAPIPSTGAEVLRQLESVDFLIDNAQGDRWKKKSIFFKLPYWEHMLLRHNLDVMHIEKNVCDNIIGTLLGHKGKSKDNYNARLDLKEMGIRKELHPKQETAKEVRLGGPEAFRWMYPIERDLLTLKSYVHNRAHLEGSITQGYIVKGYRFHTKEREKGRKTQNSGIVVSVKGESYASSRDRRPVEGVINYYGKLNDIIELNYSGKIRVVLFRVDKVFYCEDQGNKGLVSVETLFKVKDVFYMGSVTGQDVDQGQSDGTFNASHLHRICDDGDDGEDVTSDMEHDGTDDEEDDVE</sequence>
<gene>
    <name evidence="3" type="ORF">Tco_0877292</name>
</gene>
<proteinExistence type="predicted"/>
<feature type="region of interest" description="Disordered" evidence="1">
    <location>
        <begin position="479"/>
        <end position="503"/>
    </location>
</feature>
<protein>
    <recommendedName>
        <fullName evidence="2">DUF4218 domain-containing protein</fullName>
    </recommendedName>
</protein>
<dbReference type="PANTHER" id="PTHR10775">
    <property type="entry name" value="OS08G0208400 PROTEIN"/>
    <property type="match status" value="1"/>
</dbReference>
<evidence type="ECO:0000313" key="3">
    <source>
        <dbReference type="EMBL" id="GJT18586.1"/>
    </source>
</evidence>
<organism evidence="3 4">
    <name type="scientific">Tanacetum coccineum</name>
    <dbReference type="NCBI Taxonomy" id="301880"/>
    <lineage>
        <taxon>Eukaryota</taxon>
        <taxon>Viridiplantae</taxon>
        <taxon>Streptophyta</taxon>
        <taxon>Embryophyta</taxon>
        <taxon>Tracheophyta</taxon>
        <taxon>Spermatophyta</taxon>
        <taxon>Magnoliopsida</taxon>
        <taxon>eudicotyledons</taxon>
        <taxon>Gunneridae</taxon>
        <taxon>Pentapetalae</taxon>
        <taxon>asterids</taxon>
        <taxon>campanulids</taxon>
        <taxon>Asterales</taxon>
        <taxon>Asteraceae</taxon>
        <taxon>Asteroideae</taxon>
        <taxon>Anthemideae</taxon>
        <taxon>Anthemidinae</taxon>
        <taxon>Tanacetum</taxon>
    </lineage>
</organism>
<dbReference type="InterPro" id="IPR025452">
    <property type="entry name" value="DUF4218"/>
</dbReference>
<reference evidence="3" key="1">
    <citation type="journal article" date="2022" name="Int. J. Mol. Sci.">
        <title>Draft Genome of Tanacetum Coccineum: Genomic Comparison of Closely Related Tanacetum-Family Plants.</title>
        <authorList>
            <person name="Yamashiro T."/>
            <person name="Shiraishi A."/>
            <person name="Nakayama K."/>
            <person name="Satake H."/>
        </authorList>
    </citation>
    <scope>NUCLEOTIDE SEQUENCE</scope>
</reference>
<dbReference type="Proteomes" id="UP001151760">
    <property type="component" value="Unassembled WGS sequence"/>
</dbReference>
<feature type="domain" description="DUF4218" evidence="2">
    <location>
        <begin position="310"/>
        <end position="355"/>
    </location>
</feature>
<dbReference type="PANTHER" id="PTHR10775:SF185">
    <property type="entry name" value="OS08G0208400 PROTEIN"/>
    <property type="match status" value="1"/>
</dbReference>
<accession>A0ABQ5BXD3</accession>
<dbReference type="InterPro" id="IPR004242">
    <property type="entry name" value="Transposase_21"/>
</dbReference>
<comment type="caution">
    <text evidence="3">The sequence shown here is derived from an EMBL/GenBank/DDBJ whole genome shotgun (WGS) entry which is preliminary data.</text>
</comment>